<dbReference type="EMBL" id="GU244497">
    <property type="protein sequence ID" value="ADO67353.1"/>
    <property type="molecule type" value="Genomic_DNA"/>
</dbReference>
<dbReference type="KEGG" id="vg:9887722"/>
<keyword evidence="4" id="KW-1185">Reference proteome</keyword>
<dbReference type="PROSITE" id="PS50088">
    <property type="entry name" value="ANK_REPEAT"/>
    <property type="match status" value="1"/>
</dbReference>
<evidence type="ECO:0000313" key="3">
    <source>
        <dbReference type="EMBL" id="ADO67353.1"/>
    </source>
</evidence>
<organism evidence="3 4">
    <name type="scientific">Cafeteria roenbergensis virus (strain BV-PW1)</name>
    <name type="common">CroV</name>
    <dbReference type="NCBI Taxonomy" id="693272"/>
    <lineage>
        <taxon>Viruses</taxon>
        <taxon>Varidnaviria</taxon>
        <taxon>Bamfordvirae</taxon>
        <taxon>Nucleocytoviricota</taxon>
        <taxon>Megaviricetes</taxon>
        <taxon>Imitervirales</taxon>
        <taxon>Mimiviridae</taxon>
        <taxon>Aliimimivirinae</taxon>
        <taxon>Rheavirus</taxon>
        <taxon>Rheavirus sinusmexicani</taxon>
    </lineage>
</organism>
<dbReference type="PANTHER" id="PTHR24197">
    <property type="entry name" value="ANKYRIN REPEAT DOMAIN-CONTAINING PROTEIN 61"/>
    <property type="match status" value="1"/>
</dbReference>
<keyword evidence="1" id="KW-0677">Repeat</keyword>
<evidence type="ECO:0008006" key="5">
    <source>
        <dbReference type="Google" id="ProtNLM"/>
    </source>
</evidence>
<keyword evidence="2" id="KW-0040">ANK repeat</keyword>
<dbReference type="Gene3D" id="1.25.40.20">
    <property type="entry name" value="Ankyrin repeat-containing domain"/>
    <property type="match status" value="1"/>
</dbReference>
<dbReference type="Pfam" id="PF12796">
    <property type="entry name" value="Ank_2"/>
    <property type="match status" value="1"/>
</dbReference>
<evidence type="ECO:0000256" key="1">
    <source>
        <dbReference type="ARBA" id="ARBA00022737"/>
    </source>
</evidence>
<name>E3T590_CROVB</name>
<accession>E3T590</accession>
<dbReference type="SMART" id="SM00248">
    <property type="entry name" value="ANK"/>
    <property type="match status" value="2"/>
</dbReference>
<evidence type="ECO:0000256" key="2">
    <source>
        <dbReference type="ARBA" id="ARBA00023043"/>
    </source>
</evidence>
<dbReference type="RefSeq" id="YP_003969952.1">
    <property type="nucleotide sequence ID" value="NC_014637.1"/>
</dbReference>
<proteinExistence type="predicted"/>
<gene>
    <name evidence="3" type="ORF">crov319</name>
</gene>
<sequence>MATKFDKPYLEKSEYDTIKIGEMFNLASNFDLEGLRRHSLVEKIPFNILNNNNENLIHIIVRTASGTIENKRLKIIEYLVSKGLNPDLPNNQGITPLHLACEKQYSEIIIFLLKCGSDPNSKDNYGRTPTHYLVSGLILEWDNKLNKPLYYGSRKKEIPNLFKSKVDFKNKIYSLIEPSIQKILEQHKSALKSKIESQSDTLLKNFKLEDNLTTSDMGEKLKTKIKEIKDLLENNFYFKYDDLFKLVSDGDEIGIYKKTVEEIILTDIDTNKNELLQSVLQSSKVLEENLKVCGSLSQIDLTYTNKAKKVVKPSEKYLLNKISPFYPGLFKIENTYHFVSNSQTNISYKYYPNLEELKNRVNDDNLFRMLYNWLKQSFRNQNDLIDNPILPRFELDESIISIKNKLEGLGLYLVDTDFNKLETLLLVLLICTFYSPREIDNIMNLGDFVFTGVAARRRQYQHIIQFISKMKDNMAGFYFEIFYYLIEQQIITRPGIIDNKIFDTSLHLVRMIIDKNILLQITTIDDFQAYLSKILQYNLLTDINDSLLDDNIDKKYLLVPGVDKDKTKSLIKNSDNYLDLLTRDAYKNILPDETDIANIFKNPGDKIYYTKTFKWIPPSMSKIFAQHYLINPLDETSLNQSLNVTKIIEANYLGDLFKTIPMTLDVSTLTPEYIQIVPGGDTIENKYLVKDTLYKMLLDNICSLNKIYLNLLNEGKYPLLKIFDEKNNLKFNKYFNRVVPYHFKFLFSLEKITTTLLGPYLYFTKSETNMPKLSMIPIDYTEKVNNINTISKLNYLLIRLTSTDTILEIPNFYYYGIENDKTFLSSTILSYGTTEPSIDVDKTYQPGQFDNIYSQGKINTQKLRINKKDLPDSLQDSEGISLLINLSLIKSLPDYNEEINNLIDNMLKQMKINEDTLDFDAKIDLFSKTIKELINDIYSRYLDLQIISYLEGKETNLRALISPIKQQTELNTDFLKSTDLDFTIRTTPRKVSLFPIIEENKIELPELYFSNDYTSDEFVNKLFEINYNDNALRNLIKYGANPFIVDSTEQSPLHLITTNYLVKPYQTLKEIGLDLRQEDDNGFSFIEKVLNEKRYHNSFISIKDDTSFRTSVNELVNPFYKGLKSKINKSSLSGFNHLRYTKLALELPIYYLLANEDIIDKLPSKIYPSDLVLAKHLLEGSMTKTNTFTKPIGDSILIKHQNFLEIFFNSPGVFIDEYDKVFNNKNFNNLINLNKITSENAIKYFISDKLITNEHVGHIYDILELVTKEVLTTQIIYLLTNMINAHLKIKFPKLENGERARIIEDDILGKIVSRGEINQNLLDIIKNESLPKLLRTTIEFYEDDVDMNDAEEYSVYELTSEIVSVLKLIPVWFDIKDKLLSDVIPTFLNGYLEIYLPEVMRSMRSIVENILKLKINLEKLKKLD</sequence>
<reference evidence="3 4" key="1">
    <citation type="journal article" date="2010" name="Proc. Natl. Acad. Sci. U.S.A.">
        <title>Giant virus with a remarkable complement of genes infects marine zooplankton.</title>
        <authorList>
            <person name="Fischer M.G."/>
            <person name="Allen M.J."/>
            <person name="Wilson W.H."/>
            <person name="Suttle C.A."/>
        </authorList>
    </citation>
    <scope>NUCLEOTIDE SEQUENCE [LARGE SCALE GENOMIC DNA]</scope>
    <source>
        <strain evidence="3 4">BV-PW1</strain>
    </source>
</reference>
<dbReference type="PROSITE" id="PS50297">
    <property type="entry name" value="ANK_REP_REGION"/>
    <property type="match status" value="1"/>
</dbReference>
<dbReference type="GeneID" id="9887722"/>
<dbReference type="InterPro" id="IPR036770">
    <property type="entry name" value="Ankyrin_rpt-contain_sf"/>
</dbReference>
<dbReference type="Proteomes" id="UP000029781">
    <property type="component" value="Segment"/>
</dbReference>
<organismHost>
    <name type="scientific">Cafeteria roenbergensis</name>
    <name type="common">Marine flagellate</name>
    <dbReference type="NCBI Taxonomy" id="33653"/>
</organismHost>
<dbReference type="InterPro" id="IPR002110">
    <property type="entry name" value="Ankyrin_rpt"/>
</dbReference>
<protein>
    <recommendedName>
        <fullName evidence="5">Ankyrin repeat-containing protein</fullName>
    </recommendedName>
</protein>
<evidence type="ECO:0000313" key="4">
    <source>
        <dbReference type="Proteomes" id="UP000029781"/>
    </source>
</evidence>
<dbReference type="PANTHER" id="PTHR24197:SF44">
    <property type="entry name" value="ANKYRIN REPEAT DOMAIN-CONTAINING PROTEIN 54"/>
    <property type="match status" value="1"/>
</dbReference>
<dbReference type="SUPFAM" id="SSF48403">
    <property type="entry name" value="Ankyrin repeat"/>
    <property type="match status" value="2"/>
</dbReference>